<comment type="caution">
    <text evidence="4">The sequence shown here is derived from an EMBL/GenBank/DDBJ whole genome shotgun (WGS) entry which is preliminary data.</text>
</comment>
<dbReference type="Gene3D" id="3.20.20.70">
    <property type="entry name" value="Aldolase class I"/>
    <property type="match status" value="1"/>
</dbReference>
<dbReference type="InterPro" id="IPR050985">
    <property type="entry name" value="Alpha-glycosidase_related"/>
</dbReference>
<evidence type="ECO:0000256" key="3">
    <source>
        <dbReference type="PIRNR" id="PIRNR005536"/>
    </source>
</evidence>
<evidence type="ECO:0000313" key="4">
    <source>
        <dbReference type="EMBL" id="MFC6334394.1"/>
    </source>
</evidence>
<dbReference type="PANTHER" id="PTHR43053">
    <property type="entry name" value="GLYCOSIDASE FAMILY 31"/>
    <property type="match status" value="1"/>
</dbReference>
<dbReference type="InterPro" id="IPR017853">
    <property type="entry name" value="GH"/>
</dbReference>
<dbReference type="EC" id="3.2.1.22" evidence="3"/>
<dbReference type="CDD" id="cd14791">
    <property type="entry name" value="GH36"/>
    <property type="match status" value="1"/>
</dbReference>
<dbReference type="InterPro" id="IPR002252">
    <property type="entry name" value="Glyco_hydro_36"/>
</dbReference>
<gene>
    <name evidence="4" type="ORF">ACFP56_17335</name>
</gene>
<evidence type="ECO:0000256" key="1">
    <source>
        <dbReference type="ARBA" id="ARBA00022801"/>
    </source>
</evidence>
<dbReference type="Proteomes" id="UP001596233">
    <property type="component" value="Unassembled WGS sequence"/>
</dbReference>
<dbReference type="GO" id="GO:0016798">
    <property type="term" value="F:hydrolase activity, acting on glycosyl bonds"/>
    <property type="evidence" value="ECO:0007669"/>
    <property type="project" value="UniProtKB-KW"/>
</dbReference>
<dbReference type="Gene3D" id="2.70.98.60">
    <property type="entry name" value="alpha-galactosidase from lactobacil brevis"/>
    <property type="match status" value="1"/>
</dbReference>
<dbReference type="SUPFAM" id="SSF51445">
    <property type="entry name" value="(Trans)glycosidases"/>
    <property type="match status" value="1"/>
</dbReference>
<comment type="catalytic activity">
    <reaction evidence="3">
        <text>Hydrolysis of terminal, non-reducing alpha-D-galactose residues in alpha-D-galactosides, including galactose oligosaccharides, galactomannans and galactolipids.</text>
        <dbReference type="EC" id="3.2.1.22"/>
    </reaction>
</comment>
<dbReference type="InterPro" id="IPR013785">
    <property type="entry name" value="Aldolase_TIM"/>
</dbReference>
<dbReference type="PIRSF" id="PIRSF005536">
    <property type="entry name" value="Agal"/>
    <property type="match status" value="1"/>
</dbReference>
<organism evidence="4 5">
    <name type="scientific">Paenibacillus septentrionalis</name>
    <dbReference type="NCBI Taxonomy" id="429342"/>
    <lineage>
        <taxon>Bacteria</taxon>
        <taxon>Bacillati</taxon>
        <taxon>Bacillota</taxon>
        <taxon>Bacilli</taxon>
        <taxon>Bacillales</taxon>
        <taxon>Paenibacillaceae</taxon>
        <taxon>Paenibacillus</taxon>
    </lineage>
</organism>
<dbReference type="PANTHER" id="PTHR43053:SF3">
    <property type="entry name" value="ALPHA-GALACTOSIDASE C-RELATED"/>
    <property type="match status" value="1"/>
</dbReference>
<keyword evidence="5" id="KW-1185">Reference proteome</keyword>
<dbReference type="Pfam" id="PF02065">
    <property type="entry name" value="Melibiase"/>
    <property type="match status" value="1"/>
</dbReference>
<accession>A0ABW1V6I3</accession>
<proteinExistence type="inferred from homology"/>
<reference evidence="5" key="1">
    <citation type="journal article" date="2019" name="Int. J. Syst. Evol. Microbiol.">
        <title>The Global Catalogue of Microorganisms (GCM) 10K type strain sequencing project: providing services to taxonomists for standard genome sequencing and annotation.</title>
        <authorList>
            <consortium name="The Broad Institute Genomics Platform"/>
            <consortium name="The Broad Institute Genome Sequencing Center for Infectious Disease"/>
            <person name="Wu L."/>
            <person name="Ma J."/>
        </authorList>
    </citation>
    <scope>NUCLEOTIDE SEQUENCE [LARGE SCALE GENOMIC DNA]</scope>
    <source>
        <strain evidence="5">PCU 280</strain>
    </source>
</reference>
<name>A0ABW1V6I3_9BACL</name>
<keyword evidence="2 3" id="KW-0326">Glycosidase</keyword>
<dbReference type="InterPro" id="IPR038417">
    <property type="entry name" value="Alpga-gal_N_sf"/>
</dbReference>
<comment type="similarity">
    <text evidence="3">Belongs to the glycosyl hydrolase.</text>
</comment>
<evidence type="ECO:0000256" key="2">
    <source>
        <dbReference type="ARBA" id="ARBA00023295"/>
    </source>
</evidence>
<sequence length="703" mass="79831">MKPWRDYVLGDMIARYIKDDQSSTVGLILLPNTMASEVRHKYEMVDSLVQIKLLGDAYPSGFAHGHSMRNSGTLDKLEFQDQHVIEGKDRKTIISTWNSPDSYKVEHHFIWYTDYNAIESYVVIRNKGERPITVEMLSSFSLTGITPFAEDDASDTVVLHRVLSSWSAEGRLMSNTLAELNLEPAWAPFGNRCLRFGQVGSMPVREFFPTAFLEDTRAGVTWGVQIAHPASWQIELGRRDHALYLSGGLADREFGHWYKTIGIEESFQSPSAFLTTVAGDVDCAAERLTAIQNRPLAQLPAVENDLPIIFNDYCTTWGSPSASNLYAIAEQLKGKGIQYLVIDCGWYKSDTSNWFNSMGDWEVSRSDFPNGLEETVEHIRKCGLIPGIWFEMEVCGEASTAFHNTEHLLKRDGFPITVGRRRFWDFRDPYVIEYLREKVIQFMKQHRFGYLKVDYNDSLGIGCDGSESLGEGLRSQMQAVQDFFRLIKKEIPDIVIENCASGGHRLEPSMLAITSMSSFSDAHECEEIPIIAANLHRVILPRQSQIWAVLRKQDSLQRLVYSLSSTMLGRMCLSGDIHELSHEQWKVVEQAIKFYKDVAPIIKEGTTRRYGSTITRYRKPEGWQAIMRTSNDHHQLLVVIHTFDGALAPTITLPLQNDLHYEITSTFSEQHVEAHINDESLTIRLHEPFSAACLQLSALKLEI</sequence>
<evidence type="ECO:0000313" key="5">
    <source>
        <dbReference type="Proteomes" id="UP001596233"/>
    </source>
</evidence>
<keyword evidence="1 3" id="KW-0378">Hydrolase</keyword>
<protein>
    <recommendedName>
        <fullName evidence="3">Alpha-galactosidase</fullName>
        <ecNumber evidence="3">3.2.1.22</ecNumber>
    </recommendedName>
</protein>
<dbReference type="PRINTS" id="PR00743">
    <property type="entry name" value="GLHYDRLASE36"/>
</dbReference>
<dbReference type="RefSeq" id="WP_379236881.1">
    <property type="nucleotide sequence ID" value="NZ_JBHSTE010000006.1"/>
</dbReference>
<dbReference type="EMBL" id="JBHSTE010000006">
    <property type="protein sequence ID" value="MFC6334394.1"/>
    <property type="molecule type" value="Genomic_DNA"/>
</dbReference>